<protein>
    <recommendedName>
        <fullName evidence="4">DUF2834 domain-containing protein</fullName>
    </recommendedName>
</protein>
<proteinExistence type="predicted"/>
<evidence type="ECO:0000313" key="2">
    <source>
        <dbReference type="EMBL" id="POH62492.1"/>
    </source>
</evidence>
<reference evidence="2 3" key="1">
    <citation type="submission" date="2018-01" db="EMBL/GenBank/DDBJ databases">
        <title>Cryobacterium sp. nov., from glaciers in China.</title>
        <authorList>
            <person name="Liu Q."/>
            <person name="Xin Y.-H."/>
        </authorList>
    </citation>
    <scope>NUCLEOTIDE SEQUENCE [LARGE SCALE GENOMIC DNA]</scope>
    <source>
        <strain evidence="2 3">TMN-42</strain>
    </source>
</reference>
<dbReference type="RefSeq" id="WP_103461864.1">
    <property type="nucleotide sequence ID" value="NZ_PPXD01000026.1"/>
</dbReference>
<evidence type="ECO:0008006" key="4">
    <source>
        <dbReference type="Google" id="ProtNLM"/>
    </source>
</evidence>
<keyword evidence="1" id="KW-0472">Membrane</keyword>
<comment type="caution">
    <text evidence="2">The sequence shown here is derived from an EMBL/GenBank/DDBJ whole genome shotgun (WGS) entry which is preliminary data.</text>
</comment>
<dbReference type="EMBL" id="PPXD01000026">
    <property type="protein sequence ID" value="POH62492.1"/>
    <property type="molecule type" value="Genomic_DNA"/>
</dbReference>
<gene>
    <name evidence="2" type="ORF">C3B61_16715</name>
</gene>
<evidence type="ECO:0000256" key="1">
    <source>
        <dbReference type="SAM" id="Phobius"/>
    </source>
</evidence>
<evidence type="ECO:0000313" key="3">
    <source>
        <dbReference type="Proteomes" id="UP000237340"/>
    </source>
</evidence>
<dbReference type="Proteomes" id="UP000237340">
    <property type="component" value="Unassembled WGS sequence"/>
</dbReference>
<feature type="transmembrane region" description="Helical" evidence="1">
    <location>
        <begin position="20"/>
        <end position="42"/>
    </location>
</feature>
<accession>A0A2S3ZAK5</accession>
<dbReference type="InterPro" id="IPR021362">
    <property type="entry name" value="DUF2834"/>
</dbReference>
<organism evidence="2 3">
    <name type="scientific">Cryobacterium zongtaii</name>
    <dbReference type="NCBI Taxonomy" id="1259217"/>
    <lineage>
        <taxon>Bacteria</taxon>
        <taxon>Bacillati</taxon>
        <taxon>Actinomycetota</taxon>
        <taxon>Actinomycetes</taxon>
        <taxon>Micrococcales</taxon>
        <taxon>Microbacteriaceae</taxon>
        <taxon>Cryobacterium</taxon>
    </lineage>
</organism>
<keyword evidence="1" id="KW-1133">Transmembrane helix</keyword>
<name>A0A2S3ZAK5_9MICO</name>
<sequence>MSRTPSEPAAQPASSSAAAGWTTLTFVYLALAIVGLIGTWTWNIQAIMQASDFIGDWTMSGPAVSSLTTDLLVAAIAGSVFIIVEARRLGMRAGWAYVVFGLVTAFAFTFPLFLAMRQRRLVMTT</sequence>
<dbReference type="AlphaFoldDB" id="A0A2S3ZAK5"/>
<feature type="transmembrane region" description="Helical" evidence="1">
    <location>
        <begin position="63"/>
        <end position="83"/>
    </location>
</feature>
<keyword evidence="3" id="KW-1185">Reference proteome</keyword>
<feature type="transmembrane region" description="Helical" evidence="1">
    <location>
        <begin position="95"/>
        <end position="115"/>
    </location>
</feature>
<dbReference type="Pfam" id="PF11196">
    <property type="entry name" value="DUF2834"/>
    <property type="match status" value="1"/>
</dbReference>
<keyword evidence="1" id="KW-0812">Transmembrane</keyword>